<organism evidence="1 2">
    <name type="scientific">Escherichia fergusonii (strain ATCC 35469 / DSM 13698 / CCUG 18766 / IAM 14443 / JCM 21226 / LMG 7866 / NBRC 102419 / NCTC 12128 / CDC 0568-73)</name>
    <dbReference type="NCBI Taxonomy" id="585054"/>
    <lineage>
        <taxon>Bacteria</taxon>
        <taxon>Pseudomonadati</taxon>
        <taxon>Pseudomonadota</taxon>
        <taxon>Gammaproteobacteria</taxon>
        <taxon>Enterobacterales</taxon>
        <taxon>Enterobacteriaceae</taxon>
        <taxon>Escherichia</taxon>
    </lineage>
</organism>
<keyword evidence="2" id="KW-1185">Reference proteome</keyword>
<dbReference type="KEGG" id="efe:EFER_3504"/>
<evidence type="ECO:0000313" key="2">
    <source>
        <dbReference type="Proteomes" id="UP000000745"/>
    </source>
</evidence>
<dbReference type="AlphaFoldDB" id="B7LSZ2"/>
<reference evidence="2" key="1">
    <citation type="journal article" date="2009" name="PLoS Genet.">
        <title>Organised genome dynamics in the Escherichia coli species results in highly diverse adaptive paths.</title>
        <authorList>
            <person name="Touchon M."/>
            <person name="Hoede C."/>
            <person name="Tenaillon O."/>
            <person name="Barbe V."/>
            <person name="Baeriswyl S."/>
            <person name="Bidet P."/>
            <person name="Bingen E."/>
            <person name="Bonacorsi S."/>
            <person name="Bouchier C."/>
            <person name="Bouvet O."/>
            <person name="Calteau A."/>
            <person name="Chiapello H."/>
            <person name="Clermont O."/>
            <person name="Cruveiller S."/>
            <person name="Danchin A."/>
            <person name="Diard M."/>
            <person name="Dossat C."/>
            <person name="Karoui M.E."/>
            <person name="Frapy E."/>
            <person name="Garry L."/>
            <person name="Ghigo J.M."/>
            <person name="Gilles A.M."/>
            <person name="Johnson J."/>
            <person name="Le Bouguenec C."/>
            <person name="Lescat M."/>
            <person name="Mangenot S."/>
            <person name="Martinez-Jehanne V."/>
            <person name="Matic I."/>
            <person name="Nassif X."/>
            <person name="Oztas S."/>
            <person name="Petit M.A."/>
            <person name="Pichon C."/>
            <person name="Rouy Z."/>
            <person name="Ruf C.S."/>
            <person name="Schneider D."/>
            <person name="Tourret J."/>
            <person name="Vacherie B."/>
            <person name="Vallenet D."/>
            <person name="Medigue C."/>
            <person name="Rocha E.P.C."/>
            <person name="Denamur E."/>
        </authorList>
    </citation>
    <scope>NUCLEOTIDE SEQUENCE [LARGE SCALE GENOMIC DNA]</scope>
    <source>
        <strain evidence="2">ATCC 35469 / DSM 13698 / BCRC 15582 / CCUG 18766 / IAM 14443 / JCM 21226 / LMG 7866 / NBRC 102419 / NCTC 12128 / CDC 0568-73</strain>
    </source>
</reference>
<protein>
    <submittedName>
        <fullName evidence="1">Uncharacterized protein</fullName>
    </submittedName>
</protein>
<dbReference type="HOGENOM" id="CLU_2989933_0_0_6"/>
<dbReference type="EMBL" id="CU928158">
    <property type="protein sequence ID" value="CAQ90981.1"/>
    <property type="molecule type" value="Genomic_DNA"/>
</dbReference>
<gene>
    <name evidence="1" type="ordered locus">EFER_3504</name>
</gene>
<sequence length="57" mass="6751">MIRYIAQLSPHHRNLSRRVHLFMDVAGQVNEKRCGLTRLYFLQNELQKEQQPDDAGK</sequence>
<proteinExistence type="predicted"/>
<name>B7LSZ2_ESCF3</name>
<evidence type="ECO:0000313" key="1">
    <source>
        <dbReference type="EMBL" id="CAQ90981.1"/>
    </source>
</evidence>
<accession>B7LSZ2</accession>
<dbReference type="Proteomes" id="UP000000745">
    <property type="component" value="Chromosome"/>
</dbReference>